<protein>
    <submittedName>
        <fullName evidence="3">DUF2059 domain-containing protein</fullName>
    </submittedName>
</protein>
<dbReference type="EMBL" id="JACXWY010000001">
    <property type="protein sequence ID" value="MBD3844226.1"/>
    <property type="molecule type" value="Genomic_DNA"/>
</dbReference>
<feature type="chain" id="PRO_5037669888" evidence="1">
    <location>
        <begin position="24"/>
        <end position="165"/>
    </location>
</feature>
<gene>
    <name evidence="3" type="ORF">IED13_00845</name>
</gene>
<feature type="domain" description="DUF2059" evidence="2">
    <location>
        <begin position="90"/>
        <end position="142"/>
    </location>
</feature>
<reference evidence="3" key="1">
    <citation type="submission" date="2020-09" db="EMBL/GenBank/DDBJ databases">
        <title>Bosea spartocytisi sp. nov. a root nodule endophyte of Spartocytisus supranubius in the high mountain ecosystem fo the Teide National Park (Canary Islands, Spain).</title>
        <authorList>
            <person name="Pulido-Suarez L."/>
            <person name="Peix A."/>
            <person name="Igual J.M."/>
            <person name="Socas-Perez N."/>
            <person name="Velazquez E."/>
            <person name="Flores-Felix J.D."/>
            <person name="Leon-Barrios M."/>
        </authorList>
    </citation>
    <scope>NUCLEOTIDE SEQUENCE</scope>
    <source>
        <strain evidence="3">SSUT16</strain>
    </source>
</reference>
<dbReference type="AlphaFoldDB" id="A0A927HYA7"/>
<dbReference type="Proteomes" id="UP000619295">
    <property type="component" value="Unassembled WGS sequence"/>
</dbReference>
<comment type="caution">
    <text evidence="3">The sequence shown here is derived from an EMBL/GenBank/DDBJ whole genome shotgun (WGS) entry which is preliminary data.</text>
</comment>
<keyword evidence="1" id="KW-0732">Signal</keyword>
<evidence type="ECO:0000313" key="3">
    <source>
        <dbReference type="EMBL" id="MBD3844226.1"/>
    </source>
</evidence>
<proteinExistence type="predicted"/>
<name>A0A927HYA7_9HYPH</name>
<keyword evidence="4" id="KW-1185">Reference proteome</keyword>
<evidence type="ECO:0000259" key="2">
    <source>
        <dbReference type="Pfam" id="PF09832"/>
    </source>
</evidence>
<dbReference type="RefSeq" id="WP_038361780.1">
    <property type="nucleotide sequence ID" value="NZ_JACXWY010000001.1"/>
</dbReference>
<evidence type="ECO:0000313" key="4">
    <source>
        <dbReference type="Proteomes" id="UP000619295"/>
    </source>
</evidence>
<dbReference type="Pfam" id="PF09832">
    <property type="entry name" value="DUF2059"/>
    <property type="match status" value="1"/>
</dbReference>
<feature type="signal peptide" evidence="1">
    <location>
        <begin position="1"/>
        <end position="23"/>
    </location>
</feature>
<organism evidence="3 4">
    <name type="scientific">Bosea spartocytisi</name>
    <dbReference type="NCBI Taxonomy" id="2773451"/>
    <lineage>
        <taxon>Bacteria</taxon>
        <taxon>Pseudomonadati</taxon>
        <taxon>Pseudomonadota</taxon>
        <taxon>Alphaproteobacteria</taxon>
        <taxon>Hyphomicrobiales</taxon>
        <taxon>Boseaceae</taxon>
        <taxon>Bosea</taxon>
    </lineage>
</organism>
<dbReference type="InterPro" id="IPR018637">
    <property type="entry name" value="DUF2059"/>
</dbReference>
<evidence type="ECO:0000256" key="1">
    <source>
        <dbReference type="SAM" id="SignalP"/>
    </source>
</evidence>
<accession>A0A927HYA7</accession>
<sequence length="165" mass="18325">MIRHSLASALLGLALICAAPAFAQAPALAPSHLQAAREVMTLTGVTQNIDNIYREFEESAKQLIATRPEAKKDMEAVVAELKPEADRRAEEMTKTAAAIFASKMTEADLKAVSAFFNSDVGKRYTSLRSEAMQALFKELEPWSVQTSNYLFDRFSQEMRKRGHTL</sequence>